<dbReference type="OrthoDB" id="269822at2759"/>
<keyword evidence="2" id="KW-1185">Reference proteome</keyword>
<proteinExistence type="predicted"/>
<sequence length="276" mass="31869">MAKYLQSRKTNLFNLKTLLLKSLTKVEELDIKENNSTSLLKKYVYKEWNVPEHLQMLMHNGQEIGRLGYHSFNKIFQENATTEERENGILNIHLISKQPRNLTIILTSSYSQSIDLPDAIVASEVESVADIEKRLSEITSHDICVYSTTSRSDEFTFPHPKSETALYTLVNLDIEETLVLDVFRRLTLNISTKCKKCDVSGVFQREFIIRGTSTDVKYLITLFSLKLRSEQCQDGFFCKKLKLRLADDNFNRGLSKKSILVNLPANRKEIYFQAKK</sequence>
<dbReference type="Proteomes" id="UP000594262">
    <property type="component" value="Unplaced"/>
</dbReference>
<protein>
    <submittedName>
        <fullName evidence="1">Uncharacterized protein</fullName>
    </submittedName>
</protein>
<evidence type="ECO:0000313" key="1">
    <source>
        <dbReference type="EnsemblMetazoa" id="CLYHEMP002290.2"/>
    </source>
</evidence>
<name>A0A7M5UPU1_9CNID</name>
<dbReference type="AlphaFoldDB" id="A0A7M5UPU1"/>
<accession>A0A7M5UPU1</accession>
<organism evidence="1 2">
    <name type="scientific">Clytia hemisphaerica</name>
    <dbReference type="NCBI Taxonomy" id="252671"/>
    <lineage>
        <taxon>Eukaryota</taxon>
        <taxon>Metazoa</taxon>
        <taxon>Cnidaria</taxon>
        <taxon>Hydrozoa</taxon>
        <taxon>Hydroidolina</taxon>
        <taxon>Leptothecata</taxon>
        <taxon>Obeliida</taxon>
        <taxon>Clytiidae</taxon>
        <taxon>Clytia</taxon>
    </lineage>
</organism>
<dbReference type="EnsemblMetazoa" id="CLYHEMT002290.2">
    <property type="protein sequence ID" value="CLYHEMP002290.2"/>
    <property type="gene ID" value="CLYHEMG002290"/>
</dbReference>
<evidence type="ECO:0000313" key="2">
    <source>
        <dbReference type="Proteomes" id="UP000594262"/>
    </source>
</evidence>
<reference evidence="1" key="1">
    <citation type="submission" date="2021-01" db="UniProtKB">
        <authorList>
            <consortium name="EnsemblMetazoa"/>
        </authorList>
    </citation>
    <scope>IDENTIFICATION</scope>
</reference>